<proteinExistence type="predicted"/>
<evidence type="ECO:0000313" key="2">
    <source>
        <dbReference type="EMBL" id="CAE0252521.1"/>
    </source>
</evidence>
<feature type="transmembrane region" description="Helical" evidence="1">
    <location>
        <begin position="6"/>
        <end position="25"/>
    </location>
</feature>
<gene>
    <name evidence="2" type="ORF">PBIL07802_LOCUS14748</name>
</gene>
<accession>A0A7S3DC34</accession>
<organism evidence="2">
    <name type="scientific">Palpitomonas bilix</name>
    <dbReference type="NCBI Taxonomy" id="652834"/>
    <lineage>
        <taxon>Eukaryota</taxon>
        <taxon>Eukaryota incertae sedis</taxon>
    </lineage>
</organism>
<reference evidence="2" key="1">
    <citation type="submission" date="2021-01" db="EMBL/GenBank/DDBJ databases">
        <authorList>
            <person name="Corre E."/>
            <person name="Pelletier E."/>
            <person name="Niang G."/>
            <person name="Scheremetjew M."/>
            <person name="Finn R."/>
            <person name="Kale V."/>
            <person name="Holt S."/>
            <person name="Cochrane G."/>
            <person name="Meng A."/>
            <person name="Brown T."/>
            <person name="Cohen L."/>
        </authorList>
    </citation>
    <scope>NUCLEOTIDE SEQUENCE</scope>
    <source>
        <strain evidence="2">NIES-2562</strain>
    </source>
</reference>
<name>A0A7S3DC34_9EUKA</name>
<keyword evidence="1" id="KW-0812">Transmembrane</keyword>
<protein>
    <submittedName>
        <fullName evidence="2">Uncharacterized protein</fullName>
    </submittedName>
</protein>
<dbReference type="EMBL" id="HBIB01022582">
    <property type="protein sequence ID" value="CAE0252521.1"/>
    <property type="molecule type" value="Transcribed_RNA"/>
</dbReference>
<sequence>MFLVTFLNFVFFFFLVLGTALYILFRFVPLSGIILEDIERTTLCALGCDVECFPSPDVIVIDHKSYVVQGSCEQNFLRHGQNTSLRCNVPAGGFSSLDKIGKRLQNESILLKYCCASKPSYDFVSIYSSAGAAFGFVNLLIKMLDKGVSISFSTLTMCKCGKVLMTASLWSKCSRAVKAKKEKLVGKITGAEGESEASANFRKYELQELEIERPPGTTGSP</sequence>
<keyword evidence="1" id="KW-0472">Membrane</keyword>
<evidence type="ECO:0000256" key="1">
    <source>
        <dbReference type="SAM" id="Phobius"/>
    </source>
</evidence>
<dbReference type="AlphaFoldDB" id="A0A7S3DC34"/>
<keyword evidence="1" id="KW-1133">Transmembrane helix</keyword>